<dbReference type="PROSITE" id="PS51754">
    <property type="entry name" value="OVATE"/>
    <property type="match status" value="1"/>
</dbReference>
<comment type="caution">
    <text evidence="9">The sequence shown here is derived from an EMBL/GenBank/DDBJ whole genome shotgun (WGS) entry which is preliminary data.</text>
</comment>
<dbReference type="InterPro" id="IPR006458">
    <property type="entry name" value="Ovate_C"/>
</dbReference>
<dbReference type="GO" id="GO:0045892">
    <property type="term" value="P:negative regulation of DNA-templated transcription"/>
    <property type="evidence" value="ECO:0007669"/>
    <property type="project" value="UniProtKB-UniRule"/>
</dbReference>
<protein>
    <recommendedName>
        <fullName evidence="6">Transcription repressor</fullName>
    </recommendedName>
    <alternativeName>
        <fullName evidence="6">Ovate family protein</fullName>
    </alternativeName>
</protein>
<feature type="region of interest" description="Disordered" evidence="7">
    <location>
        <begin position="105"/>
        <end position="137"/>
    </location>
</feature>
<comment type="subcellular location">
    <subcellularLocation>
        <location evidence="1 6">Nucleus</location>
    </subcellularLocation>
</comment>
<dbReference type="InParanoid" id="A0A7J7DQJ0"/>
<dbReference type="Proteomes" id="UP000593562">
    <property type="component" value="Unassembled WGS sequence"/>
</dbReference>
<proteinExistence type="predicted"/>
<keyword evidence="10" id="KW-1185">Reference proteome</keyword>
<evidence type="ECO:0000256" key="3">
    <source>
        <dbReference type="ARBA" id="ARBA00023015"/>
    </source>
</evidence>
<keyword evidence="4 6" id="KW-0804">Transcription</keyword>
<keyword evidence="2 6" id="KW-0678">Repressor</keyword>
<feature type="domain" description="OVATE" evidence="8">
    <location>
        <begin position="226"/>
        <end position="285"/>
    </location>
</feature>
<sequence>MENRMKLRLSRMFRASFGSCRTRNIPDVIENAVFIPQDQTHVFRVFDPPPPSPKPRSFPSVCKPQTGPRQKVSDRYYSPLGFADTCGSTCTHVSPISPFMYYKKERKKSKDQRSGSKHKSKKSKKPRVKSTNREARLLSSSSRYDSAYYSWLSSDDEDDDEEMDTHTLFSSRSTTLSSDSSGSLLRKSRCSRRMKRRERVGPRNREIGGSNALPLMDGRVKDSFAVVKKSSDPYNDFRTSMVEMIVEKQIFGAQDLEKLLQLFISLNSDCHHRIIVEVFTEIWEALFSDWS</sequence>
<keyword evidence="3 6" id="KW-0805">Transcription regulation</keyword>
<evidence type="ECO:0000313" key="9">
    <source>
        <dbReference type="EMBL" id="KAF5748591.1"/>
    </source>
</evidence>
<organism evidence="9 10">
    <name type="scientific">Tripterygium wilfordii</name>
    <name type="common">Thunder God vine</name>
    <dbReference type="NCBI Taxonomy" id="458696"/>
    <lineage>
        <taxon>Eukaryota</taxon>
        <taxon>Viridiplantae</taxon>
        <taxon>Streptophyta</taxon>
        <taxon>Embryophyta</taxon>
        <taxon>Tracheophyta</taxon>
        <taxon>Spermatophyta</taxon>
        <taxon>Magnoliopsida</taxon>
        <taxon>eudicotyledons</taxon>
        <taxon>Gunneridae</taxon>
        <taxon>Pentapetalae</taxon>
        <taxon>rosids</taxon>
        <taxon>fabids</taxon>
        <taxon>Celastrales</taxon>
        <taxon>Celastraceae</taxon>
        <taxon>Tripterygium</taxon>
    </lineage>
</organism>
<dbReference type="InterPro" id="IPR038933">
    <property type="entry name" value="Ovate"/>
</dbReference>
<gene>
    <name evidence="9" type="ORF">HS088_TW04G00549</name>
</gene>
<feature type="compositionally biased region" description="Pro residues" evidence="7">
    <location>
        <begin position="47"/>
        <end position="56"/>
    </location>
</feature>
<comment type="function">
    <text evidence="6">Transcriptional repressor that regulates multiple aspects of plant growth and development.</text>
</comment>
<feature type="compositionally biased region" description="Basic residues" evidence="7">
    <location>
        <begin position="186"/>
        <end position="198"/>
    </location>
</feature>
<keyword evidence="5 6" id="KW-0539">Nucleus</keyword>
<feature type="compositionally biased region" description="Low complexity" evidence="7">
    <location>
        <begin position="166"/>
        <end position="185"/>
    </location>
</feature>
<name>A0A7J7DQJ0_TRIWF</name>
<dbReference type="NCBIfam" id="TIGR01568">
    <property type="entry name" value="A_thal_3678"/>
    <property type="match status" value="1"/>
</dbReference>
<dbReference type="GO" id="GO:0005634">
    <property type="term" value="C:nucleus"/>
    <property type="evidence" value="ECO:0007669"/>
    <property type="project" value="UniProtKB-SubCell"/>
</dbReference>
<evidence type="ECO:0000256" key="4">
    <source>
        <dbReference type="ARBA" id="ARBA00023163"/>
    </source>
</evidence>
<feature type="compositionally biased region" description="Basic residues" evidence="7">
    <location>
        <begin position="105"/>
        <end position="130"/>
    </location>
</feature>
<dbReference type="PANTHER" id="PTHR33057:SF17">
    <property type="entry name" value="TRANSCRIPTION REPRESSOR OFP8"/>
    <property type="match status" value="1"/>
</dbReference>
<evidence type="ECO:0000256" key="7">
    <source>
        <dbReference type="SAM" id="MobiDB-lite"/>
    </source>
</evidence>
<feature type="region of interest" description="Disordered" evidence="7">
    <location>
        <begin position="46"/>
        <end position="73"/>
    </location>
</feature>
<dbReference type="AlphaFoldDB" id="A0A7J7DQJ0"/>
<evidence type="ECO:0000256" key="6">
    <source>
        <dbReference type="RuleBase" id="RU367028"/>
    </source>
</evidence>
<dbReference type="PANTHER" id="PTHR33057">
    <property type="entry name" value="TRANSCRIPTION REPRESSOR OFP7-RELATED"/>
    <property type="match status" value="1"/>
</dbReference>
<accession>A0A7J7DQJ0</accession>
<feature type="region of interest" description="Disordered" evidence="7">
    <location>
        <begin position="155"/>
        <end position="212"/>
    </location>
</feature>
<evidence type="ECO:0000256" key="5">
    <source>
        <dbReference type="ARBA" id="ARBA00023242"/>
    </source>
</evidence>
<evidence type="ECO:0000256" key="2">
    <source>
        <dbReference type="ARBA" id="ARBA00022491"/>
    </source>
</evidence>
<evidence type="ECO:0000259" key="8">
    <source>
        <dbReference type="PROSITE" id="PS51754"/>
    </source>
</evidence>
<dbReference type="OrthoDB" id="1928390at2759"/>
<evidence type="ECO:0000313" key="10">
    <source>
        <dbReference type="Proteomes" id="UP000593562"/>
    </source>
</evidence>
<dbReference type="EMBL" id="JAAARO010000004">
    <property type="protein sequence ID" value="KAF5748591.1"/>
    <property type="molecule type" value="Genomic_DNA"/>
</dbReference>
<reference evidence="9 10" key="1">
    <citation type="journal article" date="2020" name="Nat. Commun.">
        <title>Genome of Tripterygium wilfordii and identification of cytochrome P450 involved in triptolide biosynthesis.</title>
        <authorList>
            <person name="Tu L."/>
            <person name="Su P."/>
            <person name="Zhang Z."/>
            <person name="Gao L."/>
            <person name="Wang J."/>
            <person name="Hu T."/>
            <person name="Zhou J."/>
            <person name="Zhang Y."/>
            <person name="Zhao Y."/>
            <person name="Liu Y."/>
            <person name="Song Y."/>
            <person name="Tong Y."/>
            <person name="Lu Y."/>
            <person name="Yang J."/>
            <person name="Xu C."/>
            <person name="Jia M."/>
            <person name="Peters R.J."/>
            <person name="Huang L."/>
            <person name="Gao W."/>
        </authorList>
    </citation>
    <scope>NUCLEOTIDE SEQUENCE [LARGE SCALE GENOMIC DNA]</scope>
    <source>
        <strain evidence="10">cv. XIE 37</strain>
        <tissue evidence="9">Leaf</tissue>
    </source>
</reference>
<evidence type="ECO:0000256" key="1">
    <source>
        <dbReference type="ARBA" id="ARBA00004123"/>
    </source>
</evidence>
<dbReference type="Pfam" id="PF04844">
    <property type="entry name" value="Ovate"/>
    <property type="match status" value="1"/>
</dbReference>